<reference evidence="9 10" key="1">
    <citation type="journal article" date="2015" name="Genome Announc.">
        <title>Genomes of Geoalkalibacter ferrihydriticus Z-0531T and Geoalkalibacter subterraneus Red1T, Two Haloalkaliphilic Metal-Reducing Deltaproteobacteria.</title>
        <authorList>
            <person name="Badalamenti J.P."/>
            <person name="Krajmalnik-Brown R."/>
            <person name="Torres C.I."/>
            <person name="Bond D.R."/>
        </authorList>
    </citation>
    <scope>NUCLEOTIDE SEQUENCE [LARGE SCALE GENOMIC DNA]</scope>
    <source>
        <strain evidence="9 10">Red1</strain>
    </source>
</reference>
<dbReference type="Pfam" id="PF10431">
    <property type="entry name" value="ClpB_D2-small"/>
    <property type="match status" value="1"/>
</dbReference>
<evidence type="ECO:0000256" key="4">
    <source>
        <dbReference type="ARBA" id="ARBA00023186"/>
    </source>
</evidence>
<dbReference type="SMART" id="SM01086">
    <property type="entry name" value="ClpB_D2-small"/>
    <property type="match status" value="1"/>
</dbReference>
<dbReference type="PRINTS" id="PR00300">
    <property type="entry name" value="CLPPROTEASEA"/>
</dbReference>
<dbReference type="Gene3D" id="1.10.1780.10">
    <property type="entry name" value="Clp, N-terminal domain"/>
    <property type="match status" value="1"/>
</dbReference>
<dbReference type="RefSeq" id="WP_040201220.1">
    <property type="nucleotide sequence ID" value="NZ_CP010311.1"/>
</dbReference>
<dbReference type="GO" id="GO:0005737">
    <property type="term" value="C:cytoplasm"/>
    <property type="evidence" value="ECO:0007669"/>
    <property type="project" value="TreeGrafter"/>
</dbReference>
<dbReference type="STRING" id="483547.GSUB_13300"/>
<dbReference type="Pfam" id="PF02861">
    <property type="entry name" value="Clp_N"/>
    <property type="match status" value="1"/>
</dbReference>
<feature type="compositionally biased region" description="Basic and acidic residues" evidence="7">
    <location>
        <begin position="148"/>
        <end position="163"/>
    </location>
</feature>
<dbReference type="SUPFAM" id="SSF81923">
    <property type="entry name" value="Double Clp-N motif"/>
    <property type="match status" value="1"/>
</dbReference>
<evidence type="ECO:0000256" key="6">
    <source>
        <dbReference type="RuleBase" id="RU004432"/>
    </source>
</evidence>
<evidence type="ECO:0000256" key="1">
    <source>
        <dbReference type="ARBA" id="ARBA00022737"/>
    </source>
</evidence>
<dbReference type="Proteomes" id="UP000035036">
    <property type="component" value="Chromosome"/>
</dbReference>
<dbReference type="AlphaFoldDB" id="A0A0B5FRR3"/>
<keyword evidence="3 6" id="KW-0067">ATP-binding</keyword>
<comment type="similarity">
    <text evidence="6">Belongs to the ClpA/ClpB family.</text>
</comment>
<keyword evidence="9" id="KW-0378">Hydrolase</keyword>
<keyword evidence="9" id="KW-0645">Protease</keyword>
<dbReference type="Gene3D" id="1.10.8.60">
    <property type="match status" value="2"/>
</dbReference>
<evidence type="ECO:0000256" key="7">
    <source>
        <dbReference type="SAM" id="MobiDB-lite"/>
    </source>
</evidence>
<keyword evidence="10" id="KW-1185">Reference proteome</keyword>
<dbReference type="Gene3D" id="3.40.50.300">
    <property type="entry name" value="P-loop containing nucleotide triphosphate hydrolases"/>
    <property type="match status" value="2"/>
</dbReference>
<dbReference type="FunFam" id="3.40.50.300:FF:000025">
    <property type="entry name" value="ATP-dependent Clp protease subunit"/>
    <property type="match status" value="1"/>
</dbReference>
<feature type="domain" description="Clp R" evidence="8">
    <location>
        <begin position="1"/>
        <end position="144"/>
    </location>
</feature>
<dbReference type="CDD" id="cd19499">
    <property type="entry name" value="RecA-like_ClpB_Hsp104-like"/>
    <property type="match status" value="1"/>
</dbReference>
<evidence type="ECO:0000256" key="3">
    <source>
        <dbReference type="ARBA" id="ARBA00022840"/>
    </source>
</evidence>
<dbReference type="PANTHER" id="PTHR11638">
    <property type="entry name" value="ATP-DEPENDENT CLP PROTEASE"/>
    <property type="match status" value="1"/>
</dbReference>
<protein>
    <submittedName>
        <fullName evidence="9">Clp protease ClpX</fullName>
    </submittedName>
</protein>
<dbReference type="PROSITE" id="PS00870">
    <property type="entry name" value="CLPAB_1"/>
    <property type="match status" value="1"/>
</dbReference>
<dbReference type="InterPro" id="IPR018368">
    <property type="entry name" value="ClpA/B_CS1"/>
</dbReference>
<evidence type="ECO:0000256" key="5">
    <source>
        <dbReference type="PROSITE-ProRule" id="PRU01251"/>
    </source>
</evidence>
<gene>
    <name evidence="9" type="primary">clpA</name>
    <name evidence="9" type="ORF">GSUB_13300</name>
</gene>
<dbReference type="NCBIfam" id="TIGR02639">
    <property type="entry name" value="ClpA"/>
    <property type="match status" value="1"/>
</dbReference>
<dbReference type="Pfam" id="PF07724">
    <property type="entry name" value="AAA_2"/>
    <property type="match status" value="1"/>
</dbReference>
<proteinExistence type="inferred from homology"/>
<dbReference type="InterPro" id="IPR001270">
    <property type="entry name" value="ClpA/B"/>
</dbReference>
<dbReference type="InterPro" id="IPR041546">
    <property type="entry name" value="ClpA/ClpB_AAA_lid"/>
</dbReference>
<accession>A0A0B5FRR3</accession>
<evidence type="ECO:0000313" key="9">
    <source>
        <dbReference type="EMBL" id="AJF07339.1"/>
    </source>
</evidence>
<dbReference type="HOGENOM" id="CLU_005070_4_1_7"/>
<dbReference type="InterPro" id="IPR003959">
    <property type="entry name" value="ATPase_AAA_core"/>
</dbReference>
<dbReference type="CDD" id="cd00009">
    <property type="entry name" value="AAA"/>
    <property type="match status" value="1"/>
</dbReference>
<dbReference type="GO" id="GO:0016887">
    <property type="term" value="F:ATP hydrolysis activity"/>
    <property type="evidence" value="ECO:0007669"/>
    <property type="project" value="InterPro"/>
</dbReference>
<dbReference type="Pfam" id="PF00004">
    <property type="entry name" value="AAA"/>
    <property type="match status" value="1"/>
</dbReference>
<dbReference type="InterPro" id="IPR028299">
    <property type="entry name" value="ClpA/B_CS2"/>
</dbReference>
<dbReference type="GO" id="GO:0034605">
    <property type="term" value="P:cellular response to heat"/>
    <property type="evidence" value="ECO:0007669"/>
    <property type="project" value="TreeGrafter"/>
</dbReference>
<dbReference type="PROSITE" id="PS51903">
    <property type="entry name" value="CLP_R"/>
    <property type="match status" value="1"/>
</dbReference>
<dbReference type="KEGG" id="gsb:GSUB_13300"/>
<dbReference type="GO" id="GO:0006508">
    <property type="term" value="P:proteolysis"/>
    <property type="evidence" value="ECO:0007669"/>
    <property type="project" value="UniProtKB-KW"/>
</dbReference>
<dbReference type="InterPro" id="IPR013461">
    <property type="entry name" value="ClpA"/>
</dbReference>
<dbReference type="SMART" id="SM00382">
    <property type="entry name" value="AAA"/>
    <property type="match status" value="2"/>
</dbReference>
<dbReference type="GO" id="GO:0043335">
    <property type="term" value="P:protein unfolding"/>
    <property type="evidence" value="ECO:0007669"/>
    <property type="project" value="InterPro"/>
</dbReference>
<dbReference type="PROSITE" id="PS00871">
    <property type="entry name" value="CLPAB_2"/>
    <property type="match status" value="1"/>
</dbReference>
<evidence type="ECO:0000313" key="10">
    <source>
        <dbReference type="Proteomes" id="UP000035036"/>
    </source>
</evidence>
<evidence type="ECO:0000256" key="2">
    <source>
        <dbReference type="ARBA" id="ARBA00022741"/>
    </source>
</evidence>
<dbReference type="InterPro" id="IPR004176">
    <property type="entry name" value="Clp_R_N"/>
</dbReference>
<dbReference type="InterPro" id="IPR019489">
    <property type="entry name" value="Clp_ATPase_C"/>
</dbReference>
<keyword evidence="1 5" id="KW-0677">Repeat</keyword>
<sequence>MFNQDVQIAFSLAVREAQRRHHEYLTTEHILFAILFEEEGQKIVRGCGGDVDELKSMLEDFFTHQLETLPGEDEFIPEQTVGLQRMLQRTVVHMHSAGKKEIGLGDILAAILEEQNSHASTYLEAQGISRLDLLNYVSHGVSRFPDAQQEKERPAPEQKEDAPGRASPARDPLTSFTVDLVARAKAGKIDPLVGRANELERTIQVLCRRRKNNPIYVGDSGVGKTAIAEGLARRIYEEQVPEALKGFKVYALDMGALLAGTKFRGDFEERLKAVINAVTKLDKAALFIDEIHTIVGAGATSGSSMDASNILKPALASGDLRCIGSTTFEEYKNLFDKDRALSRRFQKIDILEPTVEETIEILAGLKRYYEDFHGVTYTDEALEAAARLSAKYINYRHLPDKAIDVIDEVGASLKLQPQLKQSVTVSDMEAVVAKIARIPQRNVSASDRRRLKTLERDLKRVVFGQEPAIENLCRAIRRARAGLGHPDKPVGSFLFTGPTGVGKTEVAKQLAEQLGVEFLRFDMSEYMEKHSVSRLIGAPPGYVGFDQGGLLTDAVVKNPYAVLLLDEIEKAHPDLFNILLQVMDHGSLTDNNGKKADFRNVILVMTSNVGAREMSATPIGFGERAAGAPRQEVEKQFSPEFRNRLDNIISFSSLDLPIIEKVVDKFIGELRARIADRKVKLTISAKARAHLAEKGYDPIFGARPLGRLIQAEVSDVIADEILFGRLSKGGRVSIGFKAGRLTFNYRS</sequence>
<evidence type="ECO:0000259" key="8">
    <source>
        <dbReference type="PROSITE" id="PS51903"/>
    </source>
</evidence>
<dbReference type="InterPro" id="IPR027417">
    <property type="entry name" value="P-loop_NTPase"/>
</dbReference>
<dbReference type="InterPro" id="IPR036628">
    <property type="entry name" value="Clp_N_dom_sf"/>
</dbReference>
<dbReference type="GO" id="GO:0008233">
    <property type="term" value="F:peptidase activity"/>
    <property type="evidence" value="ECO:0007669"/>
    <property type="project" value="UniProtKB-KW"/>
</dbReference>
<dbReference type="InterPro" id="IPR050130">
    <property type="entry name" value="ClpA_ClpB"/>
</dbReference>
<organism evidence="9 10">
    <name type="scientific">Geoalkalibacter subterraneus</name>
    <dbReference type="NCBI Taxonomy" id="483547"/>
    <lineage>
        <taxon>Bacteria</taxon>
        <taxon>Pseudomonadati</taxon>
        <taxon>Thermodesulfobacteriota</taxon>
        <taxon>Desulfuromonadia</taxon>
        <taxon>Desulfuromonadales</taxon>
        <taxon>Geoalkalibacteraceae</taxon>
        <taxon>Geoalkalibacter</taxon>
    </lineage>
</organism>
<dbReference type="PANTHER" id="PTHR11638:SF111">
    <property type="entry name" value="ATP-DEPENDENT CLP PROTEASE ATP-BINDING SUBUNIT CLPA"/>
    <property type="match status" value="1"/>
</dbReference>
<dbReference type="OrthoDB" id="9803641at2"/>
<keyword evidence="2 6" id="KW-0547">Nucleotide-binding</keyword>
<dbReference type="InterPro" id="IPR003593">
    <property type="entry name" value="AAA+_ATPase"/>
</dbReference>
<dbReference type="EMBL" id="CP010311">
    <property type="protein sequence ID" value="AJF07339.1"/>
    <property type="molecule type" value="Genomic_DNA"/>
</dbReference>
<name>A0A0B5FRR3_9BACT</name>
<dbReference type="SUPFAM" id="SSF52540">
    <property type="entry name" value="P-loop containing nucleoside triphosphate hydrolases"/>
    <property type="match status" value="2"/>
</dbReference>
<dbReference type="Pfam" id="PF17871">
    <property type="entry name" value="AAA_lid_9"/>
    <property type="match status" value="1"/>
</dbReference>
<keyword evidence="4 6" id="KW-0143">Chaperone</keyword>
<dbReference type="GO" id="GO:0005524">
    <property type="term" value="F:ATP binding"/>
    <property type="evidence" value="ECO:0007669"/>
    <property type="project" value="UniProtKB-KW"/>
</dbReference>
<feature type="region of interest" description="Disordered" evidence="7">
    <location>
        <begin position="144"/>
        <end position="171"/>
    </location>
</feature>